<evidence type="ECO:0000256" key="3">
    <source>
        <dbReference type="ARBA" id="ARBA00023139"/>
    </source>
</evidence>
<dbReference type="InterPro" id="IPR051434">
    <property type="entry name" value="DnaJ_C_subfamily_member5"/>
</dbReference>
<keyword evidence="7" id="KW-0812">Transmembrane</keyword>
<dbReference type="PANTHER" id="PTHR44027">
    <property type="entry name" value="DNAJ HOMOLOG SUBFAMILY C MEMBER 5 HOMOLOG"/>
    <property type="match status" value="1"/>
</dbReference>
<dbReference type="PANTHER" id="PTHR44027:SF7">
    <property type="entry name" value="DNAJ HOMOLOG SUBFAMILY C MEMBER 5 HOMOLOG"/>
    <property type="match status" value="1"/>
</dbReference>
<dbReference type="EMBL" id="JADGJH010000355">
    <property type="protein sequence ID" value="KAJ3130773.1"/>
    <property type="molecule type" value="Genomic_DNA"/>
</dbReference>
<dbReference type="SUPFAM" id="SSF46565">
    <property type="entry name" value="Chaperone J-domain"/>
    <property type="match status" value="1"/>
</dbReference>
<evidence type="ECO:0000256" key="2">
    <source>
        <dbReference type="ARBA" id="ARBA00023136"/>
    </source>
</evidence>
<dbReference type="Pfam" id="PF00226">
    <property type="entry name" value="DnaJ"/>
    <property type="match status" value="1"/>
</dbReference>
<feature type="transmembrane region" description="Helical" evidence="7">
    <location>
        <begin position="365"/>
        <end position="388"/>
    </location>
</feature>
<evidence type="ECO:0000256" key="4">
    <source>
        <dbReference type="ARBA" id="ARBA00023186"/>
    </source>
</evidence>
<keyword evidence="10" id="KW-1185">Reference proteome</keyword>
<feature type="region of interest" description="Disordered" evidence="6">
    <location>
        <begin position="439"/>
        <end position="475"/>
    </location>
</feature>
<evidence type="ECO:0000313" key="10">
    <source>
        <dbReference type="Proteomes" id="UP001211907"/>
    </source>
</evidence>
<dbReference type="PROSITE" id="PS00636">
    <property type="entry name" value="DNAJ_1"/>
    <property type="match status" value="1"/>
</dbReference>
<feature type="compositionally biased region" description="Polar residues" evidence="6">
    <location>
        <begin position="439"/>
        <end position="459"/>
    </location>
</feature>
<gene>
    <name evidence="9" type="ORF">HK100_007520</name>
</gene>
<evidence type="ECO:0000259" key="8">
    <source>
        <dbReference type="PROSITE" id="PS50076"/>
    </source>
</evidence>
<dbReference type="Gene3D" id="1.10.287.110">
    <property type="entry name" value="DnaJ domain"/>
    <property type="match status" value="1"/>
</dbReference>
<dbReference type="AlphaFoldDB" id="A0AAD5T7D2"/>
<dbReference type="PRINTS" id="PR00625">
    <property type="entry name" value="JDOMAIN"/>
</dbReference>
<evidence type="ECO:0000256" key="1">
    <source>
        <dbReference type="ARBA" id="ARBA00004635"/>
    </source>
</evidence>
<dbReference type="InterPro" id="IPR036869">
    <property type="entry name" value="J_dom_sf"/>
</dbReference>
<sequence length="475" mass="52827">MNQERAGASIWTDENPAAYQEQNYYDVLGVARDANADEIRRANQSHQLYYAIHVTLLCTKVRCHPDKAGNDPAAAEQFQRISKAHDVLSDEKKRQVYDKYGANGVEMMDKVPFLDVSMILALKNMFCLITILVAVLLLWPIFISMKVDEKISWSWPVVFIPSFIVIAAALLGALGAPLADDEVDPDDEEAHVANTNKKKSTLSKVLNKIITVVYVALILVFDVLVSLKLETTLSANWGSVFAPWFIFEALNFQSKVSEFLIRIKEGVPEKVPETLDEEQDAERPTRPHSTLEILLLATSAFNFFVLRLIQAIILVYKLGHQDSMSWPAVFTPLYILISLNLISFLVFFLLRIVPTVQTPQEKRSAYIIFGIAFAFAAALLSGFTYLFVRRVSGSDGWPPAAIVLIPVFFLFAISLCCCGCFLPCIVTVGLRAQMEEMGTQNSGAPAESGQQSDARQNQRIPVARQIAGPSVTTLN</sequence>
<dbReference type="InterPro" id="IPR019396">
    <property type="entry name" value="TM_Fragile-X-F-assoc"/>
</dbReference>
<comment type="subcellular location">
    <subcellularLocation>
        <location evidence="1">Membrane</location>
        <topology evidence="1">Lipid-anchor</topology>
    </subcellularLocation>
</comment>
<evidence type="ECO:0000256" key="5">
    <source>
        <dbReference type="ARBA" id="ARBA00023288"/>
    </source>
</evidence>
<feature type="transmembrane region" description="Helical" evidence="7">
    <location>
        <begin position="205"/>
        <end position="227"/>
    </location>
</feature>
<dbReference type="PROSITE" id="PS50076">
    <property type="entry name" value="DNAJ_2"/>
    <property type="match status" value="1"/>
</dbReference>
<dbReference type="InterPro" id="IPR001623">
    <property type="entry name" value="DnaJ_domain"/>
</dbReference>
<dbReference type="CDD" id="cd06257">
    <property type="entry name" value="DnaJ"/>
    <property type="match status" value="1"/>
</dbReference>
<feature type="transmembrane region" description="Helical" evidence="7">
    <location>
        <begin position="400"/>
        <end position="430"/>
    </location>
</feature>
<feature type="transmembrane region" description="Helical" evidence="7">
    <location>
        <begin position="293"/>
        <end position="313"/>
    </location>
</feature>
<dbReference type="InterPro" id="IPR018253">
    <property type="entry name" value="DnaJ_domain_CS"/>
</dbReference>
<proteinExistence type="predicted"/>
<protein>
    <recommendedName>
        <fullName evidence="8">J domain-containing protein</fullName>
    </recommendedName>
</protein>
<evidence type="ECO:0000313" key="9">
    <source>
        <dbReference type="EMBL" id="KAJ3130773.1"/>
    </source>
</evidence>
<feature type="transmembrane region" description="Helical" evidence="7">
    <location>
        <begin position="333"/>
        <end position="353"/>
    </location>
</feature>
<comment type="caution">
    <text evidence="9">The sequence shown here is derived from an EMBL/GenBank/DDBJ whole genome shotgun (WGS) entry which is preliminary data.</text>
</comment>
<keyword evidence="2 7" id="KW-0472">Membrane</keyword>
<organism evidence="9 10">
    <name type="scientific">Physocladia obscura</name>
    <dbReference type="NCBI Taxonomy" id="109957"/>
    <lineage>
        <taxon>Eukaryota</taxon>
        <taxon>Fungi</taxon>
        <taxon>Fungi incertae sedis</taxon>
        <taxon>Chytridiomycota</taxon>
        <taxon>Chytridiomycota incertae sedis</taxon>
        <taxon>Chytridiomycetes</taxon>
        <taxon>Chytridiales</taxon>
        <taxon>Chytriomycetaceae</taxon>
        <taxon>Physocladia</taxon>
    </lineage>
</organism>
<keyword evidence="7" id="KW-1133">Transmembrane helix</keyword>
<feature type="transmembrane region" description="Helical" evidence="7">
    <location>
        <begin position="153"/>
        <end position="174"/>
    </location>
</feature>
<evidence type="ECO:0000256" key="7">
    <source>
        <dbReference type="SAM" id="Phobius"/>
    </source>
</evidence>
<dbReference type="SMART" id="SM00271">
    <property type="entry name" value="DnaJ"/>
    <property type="match status" value="1"/>
</dbReference>
<evidence type="ECO:0000256" key="6">
    <source>
        <dbReference type="SAM" id="MobiDB-lite"/>
    </source>
</evidence>
<keyword evidence="3" id="KW-0564">Palmitate</keyword>
<name>A0AAD5T7D2_9FUNG</name>
<dbReference type="Pfam" id="PF10269">
    <property type="entry name" value="Tmemb_185A"/>
    <property type="match status" value="1"/>
</dbReference>
<dbReference type="SUPFAM" id="SSF81665">
    <property type="entry name" value="Calcium ATPase, transmembrane domain M"/>
    <property type="match status" value="1"/>
</dbReference>
<feature type="domain" description="J" evidence="8">
    <location>
        <begin position="23"/>
        <end position="101"/>
    </location>
</feature>
<dbReference type="GO" id="GO:0016020">
    <property type="term" value="C:membrane"/>
    <property type="evidence" value="ECO:0007669"/>
    <property type="project" value="UniProtKB-SubCell"/>
</dbReference>
<accession>A0AAD5T7D2</accession>
<dbReference type="GO" id="GO:0005737">
    <property type="term" value="C:cytoplasm"/>
    <property type="evidence" value="ECO:0007669"/>
    <property type="project" value="UniProtKB-ARBA"/>
</dbReference>
<reference evidence="9" key="1">
    <citation type="submission" date="2020-05" db="EMBL/GenBank/DDBJ databases">
        <title>Phylogenomic resolution of chytrid fungi.</title>
        <authorList>
            <person name="Stajich J.E."/>
            <person name="Amses K."/>
            <person name="Simmons R."/>
            <person name="Seto K."/>
            <person name="Myers J."/>
            <person name="Bonds A."/>
            <person name="Quandt C.A."/>
            <person name="Barry K."/>
            <person name="Liu P."/>
            <person name="Grigoriev I."/>
            <person name="Longcore J.E."/>
            <person name="James T.Y."/>
        </authorList>
    </citation>
    <scope>NUCLEOTIDE SEQUENCE</scope>
    <source>
        <strain evidence="9">JEL0513</strain>
    </source>
</reference>
<dbReference type="Proteomes" id="UP001211907">
    <property type="component" value="Unassembled WGS sequence"/>
</dbReference>
<keyword evidence="4" id="KW-0143">Chaperone</keyword>
<dbReference type="InterPro" id="IPR023298">
    <property type="entry name" value="ATPase_P-typ_TM_dom_sf"/>
</dbReference>
<keyword evidence="5" id="KW-0449">Lipoprotein</keyword>
<feature type="transmembrane region" description="Helical" evidence="7">
    <location>
        <begin position="116"/>
        <end position="141"/>
    </location>
</feature>